<feature type="domain" description="MOSC" evidence="1">
    <location>
        <begin position="94"/>
        <end position="262"/>
    </location>
</feature>
<dbReference type="AlphaFoldDB" id="A0A517VFR6"/>
<keyword evidence="3" id="KW-1185">Reference proteome</keyword>
<dbReference type="PROSITE" id="PS51340">
    <property type="entry name" value="MOSC"/>
    <property type="match status" value="1"/>
</dbReference>
<dbReference type="Pfam" id="PF03476">
    <property type="entry name" value="MOSC_N"/>
    <property type="match status" value="1"/>
</dbReference>
<dbReference type="InterPro" id="IPR005303">
    <property type="entry name" value="MOCOS_middle"/>
</dbReference>
<sequence>MWTLSSIAVYPVKSLDPVYVDQADLLPCGALAGDRQFALFDESEKLINGKQYPAIHQIRAEFDLGEQAVTLSVPQQSTKSVRFPLAVDQPELEDWLSDHLQTRVRIHENRETGFPDDPVASGPTIISTQTYEELSRWFPNISVDEMRLRFRANLEFAGDLPFCEDRLYSAEDPPVQFQIGSVTFDGSNPCKRCVVPSRSPWSGDGDTQFMKTFIQKRQETFPTWGDRSLFQNMYRLAVNTRLATSAEDVSLRLHVGDSLKLFK</sequence>
<proteinExistence type="predicted"/>
<name>A0A517VFR6_9PLAN</name>
<dbReference type="InterPro" id="IPR005302">
    <property type="entry name" value="MoCF_Sase_C"/>
</dbReference>
<dbReference type="GO" id="GO:0030170">
    <property type="term" value="F:pyridoxal phosphate binding"/>
    <property type="evidence" value="ECO:0007669"/>
    <property type="project" value="InterPro"/>
</dbReference>
<evidence type="ECO:0000313" key="2">
    <source>
        <dbReference type="EMBL" id="QDT91839.1"/>
    </source>
</evidence>
<dbReference type="GO" id="GO:0030151">
    <property type="term" value="F:molybdenum ion binding"/>
    <property type="evidence" value="ECO:0007669"/>
    <property type="project" value="InterPro"/>
</dbReference>
<protein>
    <recommendedName>
        <fullName evidence="1">MOSC domain-containing protein</fullName>
    </recommendedName>
</protein>
<gene>
    <name evidence="2" type="ORF">Pan161_35020</name>
</gene>
<dbReference type="Pfam" id="PF03473">
    <property type="entry name" value="MOSC"/>
    <property type="match status" value="1"/>
</dbReference>
<reference evidence="2 3" key="1">
    <citation type="submission" date="2019-02" db="EMBL/GenBank/DDBJ databases">
        <title>Deep-cultivation of Planctomycetes and their phenomic and genomic characterization uncovers novel biology.</title>
        <authorList>
            <person name="Wiegand S."/>
            <person name="Jogler M."/>
            <person name="Boedeker C."/>
            <person name="Pinto D."/>
            <person name="Vollmers J."/>
            <person name="Rivas-Marin E."/>
            <person name="Kohn T."/>
            <person name="Peeters S.H."/>
            <person name="Heuer A."/>
            <person name="Rast P."/>
            <person name="Oberbeckmann S."/>
            <person name="Bunk B."/>
            <person name="Jeske O."/>
            <person name="Meyerdierks A."/>
            <person name="Storesund J.E."/>
            <person name="Kallscheuer N."/>
            <person name="Luecker S."/>
            <person name="Lage O.M."/>
            <person name="Pohl T."/>
            <person name="Merkel B.J."/>
            <person name="Hornburger P."/>
            <person name="Mueller R.-W."/>
            <person name="Bruemmer F."/>
            <person name="Labrenz M."/>
            <person name="Spormann A.M."/>
            <person name="Op den Camp H."/>
            <person name="Overmann J."/>
            <person name="Amann R."/>
            <person name="Jetten M.S.M."/>
            <person name="Mascher T."/>
            <person name="Medema M.H."/>
            <person name="Devos D.P."/>
            <person name="Kaster A.-K."/>
            <person name="Ovreas L."/>
            <person name="Rohde M."/>
            <person name="Galperin M.Y."/>
            <person name="Jogler C."/>
        </authorList>
    </citation>
    <scope>NUCLEOTIDE SEQUENCE [LARGE SCALE GENOMIC DNA]</scope>
    <source>
        <strain evidence="2 3">Pan161</strain>
    </source>
</reference>
<evidence type="ECO:0000313" key="3">
    <source>
        <dbReference type="Proteomes" id="UP000316855"/>
    </source>
</evidence>
<dbReference type="GO" id="GO:0003824">
    <property type="term" value="F:catalytic activity"/>
    <property type="evidence" value="ECO:0007669"/>
    <property type="project" value="InterPro"/>
</dbReference>
<organism evidence="2 3">
    <name type="scientific">Gimesia algae</name>
    <dbReference type="NCBI Taxonomy" id="2527971"/>
    <lineage>
        <taxon>Bacteria</taxon>
        <taxon>Pseudomonadati</taxon>
        <taxon>Planctomycetota</taxon>
        <taxon>Planctomycetia</taxon>
        <taxon>Planctomycetales</taxon>
        <taxon>Planctomycetaceae</taxon>
        <taxon>Gimesia</taxon>
    </lineage>
</organism>
<dbReference type="OrthoDB" id="581532at2"/>
<dbReference type="InterPro" id="IPR011037">
    <property type="entry name" value="Pyrv_Knase-like_insert_dom_sf"/>
</dbReference>
<dbReference type="RefSeq" id="WP_145229016.1">
    <property type="nucleotide sequence ID" value="NZ_CP036343.1"/>
</dbReference>
<accession>A0A517VFR6</accession>
<dbReference type="SUPFAM" id="SSF50800">
    <property type="entry name" value="PK beta-barrel domain-like"/>
    <property type="match status" value="1"/>
</dbReference>
<dbReference type="EMBL" id="CP036343">
    <property type="protein sequence ID" value="QDT91839.1"/>
    <property type="molecule type" value="Genomic_DNA"/>
</dbReference>
<dbReference type="Proteomes" id="UP000316855">
    <property type="component" value="Chromosome"/>
</dbReference>
<dbReference type="KEGG" id="gax:Pan161_35020"/>
<evidence type="ECO:0000259" key="1">
    <source>
        <dbReference type="PROSITE" id="PS51340"/>
    </source>
</evidence>
<dbReference type="SUPFAM" id="SSF141673">
    <property type="entry name" value="MOSC N-terminal domain-like"/>
    <property type="match status" value="1"/>
</dbReference>